<organism evidence="1 2">
    <name type="scientific">Streptomyces caniferus</name>
    <dbReference type="NCBI Taxonomy" id="285557"/>
    <lineage>
        <taxon>Bacteria</taxon>
        <taxon>Bacillati</taxon>
        <taxon>Actinomycetota</taxon>
        <taxon>Actinomycetes</taxon>
        <taxon>Kitasatosporales</taxon>
        <taxon>Streptomycetaceae</taxon>
        <taxon>Streptomyces</taxon>
    </lineage>
</organism>
<name>A0A640SBA3_9ACTN</name>
<dbReference type="AlphaFoldDB" id="A0A640SBA3"/>
<gene>
    <name evidence="1" type="ORF">Scani_48470</name>
</gene>
<evidence type="ECO:0000313" key="1">
    <source>
        <dbReference type="EMBL" id="GFE08579.1"/>
    </source>
</evidence>
<sequence>MSSTVPRAQRRMLEEVRTSAVSPSVDGPTVCWSDRLAAARPEEFNELFSTAVTGDFGTVAGLHQMLETASEWCRAHGARVSAAELDVLAGRLADLGEELHLVREGMSHEIRSGSHRAAAAARASPVASARGAFVGPLTETPASPPLLPIRSLPCSR</sequence>
<comment type="caution">
    <text evidence="1">The sequence shown here is derived from an EMBL/GenBank/DDBJ whole genome shotgun (WGS) entry which is preliminary data.</text>
</comment>
<dbReference type="EMBL" id="BLIN01000005">
    <property type="protein sequence ID" value="GFE08579.1"/>
    <property type="molecule type" value="Genomic_DNA"/>
</dbReference>
<dbReference type="RefSeq" id="WP_246296113.1">
    <property type="nucleotide sequence ID" value="NZ_BAAATH010000009.1"/>
</dbReference>
<proteinExistence type="predicted"/>
<protein>
    <submittedName>
        <fullName evidence="1">Uncharacterized protein</fullName>
    </submittedName>
</protein>
<evidence type="ECO:0000313" key="2">
    <source>
        <dbReference type="Proteomes" id="UP000435837"/>
    </source>
</evidence>
<accession>A0A640SBA3</accession>
<dbReference type="Proteomes" id="UP000435837">
    <property type="component" value="Unassembled WGS sequence"/>
</dbReference>
<reference evidence="1 2" key="1">
    <citation type="submission" date="2019-12" db="EMBL/GenBank/DDBJ databases">
        <title>Whole genome shotgun sequence of Streptomyces caniferus NBRC 15389.</title>
        <authorList>
            <person name="Ichikawa N."/>
            <person name="Kimura A."/>
            <person name="Kitahashi Y."/>
            <person name="Komaki H."/>
            <person name="Tamura T."/>
        </authorList>
    </citation>
    <scope>NUCLEOTIDE SEQUENCE [LARGE SCALE GENOMIC DNA]</scope>
    <source>
        <strain evidence="1 2">NBRC 15389</strain>
    </source>
</reference>